<dbReference type="InterPro" id="IPR011701">
    <property type="entry name" value="MFS"/>
</dbReference>
<keyword evidence="2 5" id="KW-0812">Transmembrane</keyword>
<feature type="transmembrane region" description="Helical" evidence="5">
    <location>
        <begin position="143"/>
        <end position="164"/>
    </location>
</feature>
<feature type="transmembrane region" description="Helical" evidence="5">
    <location>
        <begin position="298"/>
        <end position="318"/>
    </location>
</feature>
<sequence>MTEKDYKKVPVDDKAVHQEAVLQYGYGYRHVQALLMVLSLGVGYMARAHLGVTIVAMTSTKARHSEALETIANSTLRFDNTTTLVQNASYNLSQDEGTMVKVYDWPKSTQEMVLGAFFLGYGTMMFPTGLVCQRWGGKLPLQVALLVNGIVSIFTPWLTLWGGWRALAGCRVAQGLAQAGYYPALHSLLARWVPLSERGSLSSYVYTGSVLGTVVAFQVGGVLGASSWGWPATFWLAGTLCLLVFALLTVFGAASPADHKNSSKTKRTSFLDGSMMVSRGLLKARMPWRAVLTSRHTWAAFAAHVGSGVTFVFFFTQVPTYMHAVLRVDIKSSGLLSSLPYIASFFSTVLGGYFSDFLTNRNILSIKNARIICNSIGSVVPAAATAAVSFTGSVPLAVGCFVLSLATQGLVHTGWMVNYMDLAPNFSGGLMAIGNTFTNVFTVLMPLLVSALVTDVTNVYQWRILMFIMVGLIFFTNLFFVMFMSADTQHWNDNVEEKQDDPLNNSKQIEVTKC</sequence>
<feature type="transmembrane region" description="Helical" evidence="5">
    <location>
        <begin position="429"/>
        <end position="452"/>
    </location>
</feature>
<feature type="transmembrane region" description="Helical" evidence="5">
    <location>
        <begin position="371"/>
        <end position="390"/>
    </location>
</feature>
<dbReference type="AlphaFoldDB" id="A0AAJ6ZW52"/>
<feature type="transmembrane region" description="Helical" evidence="5">
    <location>
        <begin position="112"/>
        <end position="131"/>
    </location>
</feature>
<feature type="transmembrane region" description="Helical" evidence="5">
    <location>
        <begin position="205"/>
        <end position="228"/>
    </location>
</feature>
<dbReference type="InterPro" id="IPR020846">
    <property type="entry name" value="MFS_dom"/>
</dbReference>
<dbReference type="PANTHER" id="PTHR11662">
    <property type="entry name" value="SOLUTE CARRIER FAMILY 17"/>
    <property type="match status" value="1"/>
</dbReference>
<dbReference type="Pfam" id="PF07690">
    <property type="entry name" value="MFS_1"/>
    <property type="match status" value="1"/>
</dbReference>
<comment type="subcellular location">
    <subcellularLocation>
        <location evidence="1">Membrane</location>
        <topology evidence="1">Multi-pass membrane protein</topology>
    </subcellularLocation>
</comment>
<dbReference type="GO" id="GO:0016020">
    <property type="term" value="C:membrane"/>
    <property type="evidence" value="ECO:0007669"/>
    <property type="project" value="UniProtKB-SubCell"/>
</dbReference>
<evidence type="ECO:0000313" key="7">
    <source>
        <dbReference type="RefSeq" id="XP_013180332.1"/>
    </source>
</evidence>
<dbReference type="GO" id="GO:0022857">
    <property type="term" value="F:transmembrane transporter activity"/>
    <property type="evidence" value="ECO:0007669"/>
    <property type="project" value="InterPro"/>
</dbReference>
<evidence type="ECO:0000256" key="1">
    <source>
        <dbReference type="ARBA" id="ARBA00004141"/>
    </source>
</evidence>
<evidence type="ECO:0000256" key="5">
    <source>
        <dbReference type="SAM" id="Phobius"/>
    </source>
</evidence>
<gene>
    <name evidence="7" type="primary">LOC106126968</name>
</gene>
<dbReference type="SUPFAM" id="SSF103473">
    <property type="entry name" value="MFS general substrate transporter"/>
    <property type="match status" value="1"/>
</dbReference>
<dbReference type="PANTHER" id="PTHR11662:SF280">
    <property type="entry name" value="FI21844P1-RELATED"/>
    <property type="match status" value="1"/>
</dbReference>
<keyword evidence="4 5" id="KW-0472">Membrane</keyword>
<accession>A0AAJ6ZW52</accession>
<dbReference type="InterPro" id="IPR036259">
    <property type="entry name" value="MFS_trans_sf"/>
</dbReference>
<protein>
    <submittedName>
        <fullName evidence="7">Inorganic phosphate cotransporter</fullName>
    </submittedName>
</protein>
<reference evidence="7" key="1">
    <citation type="submission" date="2025-08" db="UniProtKB">
        <authorList>
            <consortium name="RefSeq"/>
        </authorList>
    </citation>
    <scope>IDENTIFICATION</scope>
</reference>
<evidence type="ECO:0000259" key="6">
    <source>
        <dbReference type="PROSITE" id="PS50850"/>
    </source>
</evidence>
<dbReference type="RefSeq" id="XP_013180332.1">
    <property type="nucleotide sequence ID" value="XM_013324878.1"/>
</dbReference>
<organism evidence="7">
    <name type="scientific">Papilio xuthus</name>
    <name type="common">Asian swallowtail butterfly</name>
    <dbReference type="NCBI Taxonomy" id="66420"/>
    <lineage>
        <taxon>Eukaryota</taxon>
        <taxon>Metazoa</taxon>
        <taxon>Ecdysozoa</taxon>
        <taxon>Arthropoda</taxon>
        <taxon>Hexapoda</taxon>
        <taxon>Insecta</taxon>
        <taxon>Pterygota</taxon>
        <taxon>Neoptera</taxon>
        <taxon>Endopterygota</taxon>
        <taxon>Lepidoptera</taxon>
        <taxon>Glossata</taxon>
        <taxon>Ditrysia</taxon>
        <taxon>Papilionoidea</taxon>
        <taxon>Papilionidae</taxon>
        <taxon>Papilioninae</taxon>
        <taxon>Papilio</taxon>
    </lineage>
</organism>
<feature type="domain" description="Major facilitator superfamily (MFS) profile" evidence="6">
    <location>
        <begin position="67"/>
        <end position="489"/>
    </location>
</feature>
<evidence type="ECO:0000256" key="3">
    <source>
        <dbReference type="ARBA" id="ARBA00022989"/>
    </source>
</evidence>
<dbReference type="FunFam" id="1.20.1250.20:FF:000532">
    <property type="entry name" value="SLC (SoLute Carrier) homolog"/>
    <property type="match status" value="1"/>
</dbReference>
<feature type="transmembrane region" description="Helical" evidence="5">
    <location>
        <begin position="338"/>
        <end position="359"/>
    </location>
</feature>
<keyword evidence="3 5" id="KW-1133">Transmembrane helix</keyword>
<feature type="transmembrane region" description="Helical" evidence="5">
    <location>
        <begin position="234"/>
        <end position="257"/>
    </location>
</feature>
<dbReference type="PROSITE" id="PS50850">
    <property type="entry name" value="MFS"/>
    <property type="match status" value="1"/>
</dbReference>
<feature type="transmembrane region" description="Helical" evidence="5">
    <location>
        <begin position="33"/>
        <end position="57"/>
    </location>
</feature>
<dbReference type="Proteomes" id="UP000694872">
    <property type="component" value="Unplaced"/>
</dbReference>
<evidence type="ECO:0000256" key="2">
    <source>
        <dbReference type="ARBA" id="ARBA00022692"/>
    </source>
</evidence>
<proteinExistence type="predicted"/>
<feature type="transmembrane region" description="Helical" evidence="5">
    <location>
        <begin position="464"/>
        <end position="484"/>
    </location>
</feature>
<evidence type="ECO:0000256" key="4">
    <source>
        <dbReference type="ARBA" id="ARBA00023136"/>
    </source>
</evidence>
<dbReference type="Gene3D" id="1.20.1250.20">
    <property type="entry name" value="MFS general substrate transporter like domains"/>
    <property type="match status" value="2"/>
</dbReference>
<dbReference type="GeneID" id="106126968"/>
<dbReference type="GO" id="GO:0006820">
    <property type="term" value="P:monoatomic anion transport"/>
    <property type="evidence" value="ECO:0007669"/>
    <property type="project" value="TreeGrafter"/>
</dbReference>
<name>A0AAJ6ZW52_PAPXU</name>
<dbReference type="KEGG" id="pxu:106126968"/>
<dbReference type="InterPro" id="IPR050382">
    <property type="entry name" value="MFS_Na/Anion_cotransporter"/>
</dbReference>